<gene>
    <name evidence="2" type="ORF">A3C24_02225</name>
</gene>
<keyword evidence="1" id="KW-1133">Transmembrane helix</keyword>
<name>A0A1F7H062_9BACT</name>
<dbReference type="EMBL" id="MFZM01000009">
    <property type="protein sequence ID" value="OGK24334.1"/>
    <property type="molecule type" value="Genomic_DNA"/>
</dbReference>
<feature type="transmembrane region" description="Helical" evidence="1">
    <location>
        <begin position="13"/>
        <end position="33"/>
    </location>
</feature>
<feature type="transmembrane region" description="Helical" evidence="1">
    <location>
        <begin position="204"/>
        <end position="224"/>
    </location>
</feature>
<organism evidence="2 3">
    <name type="scientific">Candidatus Roizmanbacteria bacterium RIFCSPHIGHO2_02_FULL_37_24</name>
    <dbReference type="NCBI Taxonomy" id="1802037"/>
    <lineage>
        <taxon>Bacteria</taxon>
        <taxon>Candidatus Roizmaniibacteriota</taxon>
    </lineage>
</organism>
<keyword evidence="1" id="KW-0812">Transmembrane</keyword>
<dbReference type="Proteomes" id="UP000177159">
    <property type="component" value="Unassembled WGS sequence"/>
</dbReference>
<comment type="caution">
    <text evidence="2">The sequence shown here is derived from an EMBL/GenBank/DDBJ whole genome shotgun (WGS) entry which is preliminary data.</text>
</comment>
<reference evidence="2 3" key="1">
    <citation type="journal article" date="2016" name="Nat. Commun.">
        <title>Thousands of microbial genomes shed light on interconnected biogeochemical processes in an aquifer system.</title>
        <authorList>
            <person name="Anantharaman K."/>
            <person name="Brown C.T."/>
            <person name="Hug L.A."/>
            <person name="Sharon I."/>
            <person name="Castelle C.J."/>
            <person name="Probst A.J."/>
            <person name="Thomas B.C."/>
            <person name="Singh A."/>
            <person name="Wilkins M.J."/>
            <person name="Karaoz U."/>
            <person name="Brodie E.L."/>
            <person name="Williams K.H."/>
            <person name="Hubbard S.S."/>
            <person name="Banfield J.F."/>
        </authorList>
    </citation>
    <scope>NUCLEOTIDE SEQUENCE [LARGE SCALE GENOMIC DNA]</scope>
</reference>
<proteinExistence type="predicted"/>
<evidence type="ECO:0000313" key="2">
    <source>
        <dbReference type="EMBL" id="OGK24334.1"/>
    </source>
</evidence>
<protein>
    <submittedName>
        <fullName evidence="2">Uncharacterized protein</fullName>
    </submittedName>
</protein>
<feature type="transmembrane region" description="Helical" evidence="1">
    <location>
        <begin position="83"/>
        <end position="104"/>
    </location>
</feature>
<evidence type="ECO:0000256" key="1">
    <source>
        <dbReference type="SAM" id="Phobius"/>
    </source>
</evidence>
<evidence type="ECO:0000313" key="3">
    <source>
        <dbReference type="Proteomes" id="UP000177159"/>
    </source>
</evidence>
<accession>A0A1F7H062</accession>
<sequence length="225" mass="24312">MDILTLLNPISKIAIGAFVVTLGIVIYEIFLMFKSGSGEAEKVKIPDFKEGQKATESKVLSTNLPLPPTEKQLSQREIIKKRLIWFLALLGIFGIIGLGGFLYYRFVLPQEKFSDVGAPLPTNIPEKLSPTNGEKKAQQPSLIPTAFPTSFTTPSDDEENQVRIISPTLSVSVSPTKTATTTVTKSISGSPTVTPPSQLPKSGMWQNIAIIAAGSILLILVAFVI</sequence>
<dbReference type="AlphaFoldDB" id="A0A1F7H062"/>
<keyword evidence="1" id="KW-0472">Membrane</keyword>